<dbReference type="InterPro" id="IPR013783">
    <property type="entry name" value="Ig-like_fold"/>
</dbReference>
<dbReference type="PANTHER" id="PTHR35580">
    <property type="entry name" value="CELL SURFACE GLYCOPROTEIN (S-LAYER PROTEIN)-LIKE PROTEIN"/>
    <property type="match status" value="1"/>
</dbReference>
<evidence type="ECO:0000259" key="2">
    <source>
        <dbReference type="PROSITE" id="PS50093"/>
    </source>
</evidence>
<dbReference type="RefSeq" id="WP_187732955.1">
    <property type="nucleotide sequence ID" value="NZ_BMFN01000002.1"/>
</dbReference>
<dbReference type="KEGG" id="hqi:H9L05_02890"/>
<dbReference type="PANTHER" id="PTHR35580:SF1">
    <property type="entry name" value="PHYTASE-LIKE DOMAIN-CONTAINING PROTEIN"/>
    <property type="match status" value="1"/>
</dbReference>
<feature type="domain" description="PKD" evidence="2">
    <location>
        <begin position="891"/>
        <end position="955"/>
    </location>
</feature>
<dbReference type="Pfam" id="PF13585">
    <property type="entry name" value="CHU_C"/>
    <property type="match status" value="1"/>
</dbReference>
<dbReference type="InterPro" id="IPR035986">
    <property type="entry name" value="PKD_dom_sf"/>
</dbReference>
<name>A0A7H0GWP8_9BACT</name>
<proteinExistence type="predicted"/>
<protein>
    <submittedName>
        <fullName evidence="3">PKD domain-containing protein</fullName>
    </submittedName>
</protein>
<keyword evidence="1" id="KW-0732">Signal</keyword>
<dbReference type="InterPro" id="IPR010620">
    <property type="entry name" value="SBBP_repeat"/>
</dbReference>
<dbReference type="SMART" id="SM00089">
    <property type="entry name" value="PKD"/>
    <property type="match status" value="3"/>
</dbReference>
<dbReference type="AlphaFoldDB" id="A0A7H0GWP8"/>
<organism evidence="3 4">
    <name type="scientific">Hymenobacter qilianensis</name>
    <dbReference type="NCBI Taxonomy" id="1385715"/>
    <lineage>
        <taxon>Bacteria</taxon>
        <taxon>Pseudomonadati</taxon>
        <taxon>Bacteroidota</taxon>
        <taxon>Cytophagia</taxon>
        <taxon>Cytophagales</taxon>
        <taxon>Hymenobacteraceae</taxon>
        <taxon>Hymenobacter</taxon>
    </lineage>
</organism>
<feature type="domain" description="PKD" evidence="2">
    <location>
        <begin position="740"/>
        <end position="786"/>
    </location>
</feature>
<dbReference type="Pfam" id="PF25778">
    <property type="entry name" value="DUF7948"/>
    <property type="match status" value="1"/>
</dbReference>
<dbReference type="PROSITE" id="PS50093">
    <property type="entry name" value="PKD"/>
    <property type="match status" value="3"/>
</dbReference>
<accession>A0A7H0GWP8</accession>
<dbReference type="Gene3D" id="2.60.40.10">
    <property type="entry name" value="Immunoglobulins"/>
    <property type="match status" value="3"/>
</dbReference>
<feature type="domain" description="PKD" evidence="2">
    <location>
        <begin position="806"/>
        <end position="868"/>
    </location>
</feature>
<feature type="chain" id="PRO_5028985613" evidence="1">
    <location>
        <begin position="22"/>
        <end position="1125"/>
    </location>
</feature>
<dbReference type="InterPro" id="IPR052918">
    <property type="entry name" value="Motility_Chemotaxis_Reg"/>
</dbReference>
<dbReference type="Proteomes" id="UP000516093">
    <property type="component" value="Chromosome"/>
</dbReference>
<gene>
    <name evidence="3" type="ORF">H9L05_02890</name>
</gene>
<dbReference type="EMBL" id="CP060784">
    <property type="protein sequence ID" value="QNP52714.1"/>
    <property type="molecule type" value="Genomic_DNA"/>
</dbReference>
<dbReference type="InterPro" id="IPR022409">
    <property type="entry name" value="PKD/Chitinase_dom"/>
</dbReference>
<dbReference type="InterPro" id="IPR000601">
    <property type="entry name" value="PKD_dom"/>
</dbReference>
<dbReference type="Pfam" id="PF06739">
    <property type="entry name" value="SBBP"/>
    <property type="match status" value="1"/>
</dbReference>
<dbReference type="CDD" id="cd00146">
    <property type="entry name" value="PKD"/>
    <property type="match status" value="3"/>
</dbReference>
<sequence length="1125" mass="120714">MRLTFTALLSVFTFLTSFANAPATSTFQFVANAGQWPSQVQFATAVPGGHLFLENNQFTYNLQALPAEYNHSASSAAKAIQGHAFRMQLVGAQLKPRTLGQERQSTYHNYFLGSDPKKWASKVPLFAVVRYEQVYAGVDMVWHSVDGHLKYDYEVAAGADPGQIRMRYEGLDKMELHDGQLRLHTQLGVQAEQAPIAYQVLANGQRRPVACRFRLYDNEVRFELTGKYDTKLPLIIDPALVFSTYTTNSTFLSANSAAGDEYGNMYTAGYTQDSTYPVTIGAYQSHQRGQNLGISKLDPTGRTVLFATYLGGNSAEYPLDMTITAKNELIVLALSGSTNYPVTATTYDNTFNGGQDYVISRLSADGASLLASTYLGGSGFEAGSLSSRPATVTSTPTGGVLIGGNTNSTNFPVRNAVQSTLRSIGTSGFQSGNDGFVTSLNEALSTLQWSTYLGGTAEDQVHDIKVAPDGSIYVCGQTASADFPVGSTGLNRTFRGGQLDGFLLHLSAAGNNLLGGTFLGTTGTDLARFIDFDSDGQVLVAGGTAGSYPVTDGAFTLQTPNTEKVFIHCFNPALTSTIFSTQITAAISGSIVSSTLITAFNLDACNRIYFCAYGSTNSSPVTSDAFSTAQRSIYLAVLSPGARRLEYGTYFGGPANGGTHLHAAASNEITKQGVLYHIECTTTTSFTTTPGTYAPTKTVGTNSGAAFKFNMLPAGASLPTLTAALPPVPVGCAPYTVQFSNAGSGAETYEWDFGDGSPLETSATPAHRFERPGTYQVRLTVTRTGGCGPQRLTTTTTVGVTNQAAPLVSAVAAVPAGCAPYTVQFQNTSTSTGPVRYEWNFGDGSMEIGIAPQHRFTVPGRYVVRLTAEQASPCGTQRSVSETVVVVDPPAPALVANFQAPTAVCVTTPVEFVSTGVGAMRYQWNFGDGTPLETSEKPLHRFPRAGTYQVQLTVSLTNVCGNKQETIRRSIVVQDPPTLVERIDSLDCRAQLTLDAGITSNKYEWSTGETTRSIIVKKAGTYRVNVTTNAPCPTTVAFTIQPAGERNIFNIITPNGDRRNDTFVLPSELGVPELRIFNRWGQEVYQSAAYRNEWQAEGQPAGVYYYQVRQPQCALTLKGWVEVIR</sequence>
<reference evidence="3 4" key="1">
    <citation type="submission" date="2020-08" db="EMBL/GenBank/DDBJ databases">
        <title>Genome sequence of Hymenobacter qilianensis JCM 19763T.</title>
        <authorList>
            <person name="Hyun D.-W."/>
            <person name="Bae J.-W."/>
        </authorList>
    </citation>
    <scope>NUCLEOTIDE SEQUENCE [LARGE SCALE GENOMIC DNA]</scope>
    <source>
        <strain evidence="3 4">JCM 19763</strain>
    </source>
</reference>
<keyword evidence="4" id="KW-1185">Reference proteome</keyword>
<evidence type="ECO:0000313" key="4">
    <source>
        <dbReference type="Proteomes" id="UP000516093"/>
    </source>
</evidence>
<feature type="signal peptide" evidence="1">
    <location>
        <begin position="1"/>
        <end position="21"/>
    </location>
</feature>
<dbReference type="SUPFAM" id="SSF49299">
    <property type="entry name" value="PKD domain"/>
    <property type="match status" value="3"/>
</dbReference>
<dbReference type="InterPro" id="IPR057708">
    <property type="entry name" value="DUF7948"/>
</dbReference>
<evidence type="ECO:0000256" key="1">
    <source>
        <dbReference type="SAM" id="SignalP"/>
    </source>
</evidence>
<dbReference type="Pfam" id="PF18911">
    <property type="entry name" value="PKD_4"/>
    <property type="match status" value="3"/>
</dbReference>
<evidence type="ECO:0000313" key="3">
    <source>
        <dbReference type="EMBL" id="QNP52714.1"/>
    </source>
</evidence>